<keyword evidence="3" id="KW-1185">Reference proteome</keyword>
<feature type="region of interest" description="Disordered" evidence="1">
    <location>
        <begin position="131"/>
        <end position="164"/>
    </location>
</feature>
<protein>
    <submittedName>
        <fullName evidence="2">Uncharacterized protein</fullName>
    </submittedName>
</protein>
<name>A0ABQ1DBC1_9ACTN</name>
<gene>
    <name evidence="2" type="ORF">Sgou_44880</name>
</gene>
<proteinExistence type="predicted"/>
<sequence length="190" mass="19903">MVDDGPVVDEQDRVRPDPGEPDAELRLLPAERLPPAVPADAECETPGEAEGGAAERGVPAQHVAHPRPPGRMPPVGAADHPVELLGEPPRPPPRLPPRLGPPAHGEDPGVGVPGGEVAQPVGIRDGVVVEEGDPLAPGRADAGVAPGGEAARPGVGHHPHLRRAVREPVLQTLQQHRVVVDHQQDLQRRQ</sequence>
<feature type="compositionally biased region" description="Pro residues" evidence="1">
    <location>
        <begin position="88"/>
        <end position="100"/>
    </location>
</feature>
<evidence type="ECO:0000313" key="3">
    <source>
        <dbReference type="Proteomes" id="UP000480804"/>
    </source>
</evidence>
<evidence type="ECO:0000313" key="2">
    <source>
        <dbReference type="EMBL" id="GFH79818.1"/>
    </source>
</evidence>
<dbReference type="Proteomes" id="UP000480804">
    <property type="component" value="Unassembled WGS sequence"/>
</dbReference>
<feature type="region of interest" description="Disordered" evidence="1">
    <location>
        <begin position="1"/>
        <end position="119"/>
    </location>
</feature>
<reference evidence="2 3" key="1">
    <citation type="submission" date="2020-02" db="EMBL/GenBank/DDBJ databases">
        <title>Whole genome shotgun sequence of Streptomyces gougerotii NBRC 13043.</title>
        <authorList>
            <person name="Ichikawa N."/>
            <person name="Komaki H."/>
            <person name="Tamura T."/>
        </authorList>
    </citation>
    <scope>NUCLEOTIDE SEQUENCE [LARGE SCALE GENOMIC DNA]</scope>
    <source>
        <strain evidence="2 3">NBRC 13043</strain>
    </source>
</reference>
<evidence type="ECO:0000256" key="1">
    <source>
        <dbReference type="SAM" id="MobiDB-lite"/>
    </source>
</evidence>
<feature type="compositionally biased region" description="Low complexity" evidence="1">
    <location>
        <begin position="48"/>
        <end position="57"/>
    </location>
</feature>
<dbReference type="EMBL" id="BLLO01000024">
    <property type="protein sequence ID" value="GFH79818.1"/>
    <property type="molecule type" value="Genomic_DNA"/>
</dbReference>
<comment type="caution">
    <text evidence="2">The sequence shown here is derived from an EMBL/GenBank/DDBJ whole genome shotgun (WGS) entry which is preliminary data.</text>
</comment>
<accession>A0ABQ1DBC1</accession>
<organism evidence="2 3">
    <name type="scientific">Streptomyces gougerotii</name>
    <dbReference type="NCBI Taxonomy" id="53448"/>
    <lineage>
        <taxon>Bacteria</taxon>
        <taxon>Bacillati</taxon>
        <taxon>Actinomycetota</taxon>
        <taxon>Actinomycetes</taxon>
        <taxon>Kitasatosporales</taxon>
        <taxon>Streptomycetaceae</taxon>
        <taxon>Streptomyces</taxon>
        <taxon>Streptomyces diastaticus group</taxon>
    </lineage>
</organism>